<keyword evidence="12" id="KW-1185">Reference proteome</keyword>
<dbReference type="Proteomes" id="UP000000707">
    <property type="component" value="Unassembled WGS sequence"/>
</dbReference>
<dbReference type="STRING" id="590646.G3AWJ5"/>
<keyword evidence="6" id="KW-0805">Transcription regulation</keyword>
<keyword evidence="5" id="KW-0156">Chromatin regulator</keyword>
<dbReference type="EMBL" id="GL996510">
    <property type="protein sequence ID" value="EGV66554.1"/>
    <property type="molecule type" value="Genomic_DNA"/>
</dbReference>
<sequence>MMFNLIKHETLDKLALYKAKTASVDSEGSRIEVLIKEHNVNLDIFNQDKVKLKTADTNKYFTCENCGRSISGGRFAQHINKCLERKRR</sequence>
<dbReference type="AlphaFoldDB" id="G3AWJ5"/>
<accession>G3AWJ5</accession>
<dbReference type="eggNOG" id="KOG2612">
    <property type="taxonomic scope" value="Eukaryota"/>
</dbReference>
<keyword evidence="8" id="KW-0804">Transcription</keyword>
<evidence type="ECO:0000313" key="11">
    <source>
        <dbReference type="EMBL" id="EGV66554.1"/>
    </source>
</evidence>
<protein>
    <recommendedName>
        <fullName evidence="10">SAGA-associated factor 11</fullName>
    </recommendedName>
</protein>
<evidence type="ECO:0000256" key="9">
    <source>
        <dbReference type="ARBA" id="ARBA00023242"/>
    </source>
</evidence>
<comment type="similarity">
    <text evidence="10">Belongs to the SGF11 family.</text>
</comment>
<evidence type="ECO:0000256" key="10">
    <source>
        <dbReference type="RuleBase" id="RU261113"/>
    </source>
</evidence>
<reference evidence="11 12" key="1">
    <citation type="journal article" date="2011" name="Proc. Natl. Acad. Sci. U.S.A.">
        <title>Comparative genomics of xylose-fermenting fungi for enhanced biofuel production.</title>
        <authorList>
            <person name="Wohlbach D.J."/>
            <person name="Kuo A."/>
            <person name="Sato T.K."/>
            <person name="Potts K.M."/>
            <person name="Salamov A.A."/>
            <person name="LaButti K.M."/>
            <person name="Sun H."/>
            <person name="Clum A."/>
            <person name="Pangilinan J.L."/>
            <person name="Lindquist E.A."/>
            <person name="Lucas S."/>
            <person name="Lapidus A."/>
            <person name="Jin M."/>
            <person name="Gunawan C."/>
            <person name="Balan V."/>
            <person name="Dale B.E."/>
            <person name="Jeffries T.W."/>
            <person name="Zinkel R."/>
            <person name="Barry K.W."/>
            <person name="Grigoriev I.V."/>
            <person name="Gasch A.P."/>
        </authorList>
    </citation>
    <scope>NUCLEOTIDE SEQUENCE [LARGE SCALE GENOMIC DNA]</scope>
    <source>
        <strain evidence="12">ATCC 10573 / BCRC 21748 / CBS 615 / JCM 9827 / NBRC 10315 / NRRL Y-1498 / VKM Y-70</strain>
    </source>
</reference>
<keyword evidence="7 10" id="KW-0010">Activator</keyword>
<dbReference type="GO" id="GO:0005634">
    <property type="term" value="C:nucleus"/>
    <property type="evidence" value="ECO:0007669"/>
    <property type="project" value="UniProtKB-SubCell"/>
</dbReference>
<evidence type="ECO:0000256" key="4">
    <source>
        <dbReference type="ARBA" id="ARBA00022833"/>
    </source>
</evidence>
<dbReference type="HOGENOM" id="CLU_130538_0_0_1"/>
<evidence type="ECO:0000313" key="12">
    <source>
        <dbReference type="Proteomes" id="UP000000707"/>
    </source>
</evidence>
<comment type="function">
    <text evidence="10">Functions as component of the transcription regulatory histone acetylation (HAT) complex SAGA. At the promoters, SAGA is required for recruitment of the basal transcription machinery. It influences RNA polymerase II transcriptional activity through different activities such as TBP interaction and promoter selectivity, interaction with transcription activators, and chromatin modification through histone acetylation and deubiquitination. SAGA acetylates nucleosomal histone H3 to some extent (to form H3K9ac, H3K14ac, H3K18ac and H3K23ac). SAGA interacts with DNA via upstream activating sequences (UASs). Involved in transcriptional regulation of a subset of SAGA-regulated genes. Within the SAGA complex, participates in a subcomplex, that specifically deubiquitinates histones H2B.</text>
</comment>
<keyword evidence="3" id="KW-0863">Zinc-finger</keyword>
<evidence type="ECO:0000256" key="8">
    <source>
        <dbReference type="ARBA" id="ARBA00023163"/>
    </source>
</evidence>
<evidence type="ECO:0000256" key="7">
    <source>
        <dbReference type="ARBA" id="ARBA00023159"/>
    </source>
</evidence>
<evidence type="ECO:0000256" key="2">
    <source>
        <dbReference type="ARBA" id="ARBA00022723"/>
    </source>
</evidence>
<name>G3AWJ5_CANTC</name>
<comment type="subunit">
    <text evidence="10">Component of the 1.8 MDa SAGA transcription coactivator-HAT complex. SAGA is built of 5 distinct domains with specialized functions. Within the SAGA complex, SUS1, SGF11, SGF73 and UBP8 form an additional subcomplex of SAGA called the DUB module (deubiquitination module). Interacts directly with SGF73, SUS1 and UBP8.</text>
</comment>
<dbReference type="OrthoDB" id="21557at2759"/>
<evidence type="ECO:0000256" key="1">
    <source>
        <dbReference type="ARBA" id="ARBA00004123"/>
    </source>
</evidence>
<comment type="subcellular location">
    <subcellularLocation>
        <location evidence="1 10">Nucleus</location>
    </subcellularLocation>
</comment>
<dbReference type="GO" id="GO:0070461">
    <property type="term" value="C:SAGA-type complex"/>
    <property type="evidence" value="ECO:0007669"/>
    <property type="project" value="UniProtKB-ARBA"/>
</dbReference>
<keyword evidence="9" id="KW-0539">Nucleus</keyword>
<dbReference type="Gene3D" id="3.30.160.60">
    <property type="entry name" value="Classic Zinc Finger"/>
    <property type="match status" value="1"/>
</dbReference>
<dbReference type="GO" id="GO:0006325">
    <property type="term" value="P:chromatin organization"/>
    <property type="evidence" value="ECO:0007669"/>
    <property type="project" value="UniProtKB-KW"/>
</dbReference>
<dbReference type="Pfam" id="PF08209">
    <property type="entry name" value="Sgf11"/>
    <property type="match status" value="1"/>
</dbReference>
<evidence type="ECO:0000256" key="6">
    <source>
        <dbReference type="ARBA" id="ARBA00023015"/>
    </source>
</evidence>
<evidence type="ECO:0000256" key="3">
    <source>
        <dbReference type="ARBA" id="ARBA00022771"/>
    </source>
</evidence>
<keyword evidence="2" id="KW-0479">Metal-binding</keyword>
<organism evidence="12">
    <name type="scientific">Candida tenuis (strain ATCC 10573 / BCRC 21748 / CBS 615 / JCM 9827 / NBRC 10315 / NRRL Y-1498 / VKM Y-70)</name>
    <name type="common">Yeast</name>
    <name type="synonym">Yamadazyma tenuis</name>
    <dbReference type="NCBI Taxonomy" id="590646"/>
    <lineage>
        <taxon>Eukaryota</taxon>
        <taxon>Fungi</taxon>
        <taxon>Dikarya</taxon>
        <taxon>Ascomycota</taxon>
        <taxon>Saccharomycotina</taxon>
        <taxon>Pichiomycetes</taxon>
        <taxon>Debaryomycetaceae</taxon>
        <taxon>Yamadazyma</taxon>
    </lineage>
</organism>
<dbReference type="GO" id="GO:0008270">
    <property type="term" value="F:zinc ion binding"/>
    <property type="evidence" value="ECO:0007669"/>
    <property type="project" value="UniProtKB-KW"/>
</dbReference>
<keyword evidence="4" id="KW-0862">Zinc</keyword>
<proteinExistence type="inferred from homology"/>
<evidence type="ECO:0000256" key="5">
    <source>
        <dbReference type="ARBA" id="ARBA00022853"/>
    </source>
</evidence>
<dbReference type="InterPro" id="IPR013246">
    <property type="entry name" value="SAGA_su_Sgf11"/>
</dbReference>
<gene>
    <name evidence="11" type="ORF">CANTEDRAFT_117566</name>
</gene>